<gene>
    <name evidence="1" type="ORF">GCM10010976_24410</name>
</gene>
<reference evidence="1" key="1">
    <citation type="journal article" date="2014" name="Int. J. Syst. Evol. Microbiol.">
        <title>Complete genome sequence of Corynebacterium casei LMG S-19264T (=DSM 44701T), isolated from a smear-ripened cheese.</title>
        <authorList>
            <consortium name="US DOE Joint Genome Institute (JGI-PGF)"/>
            <person name="Walter F."/>
            <person name="Albersmeier A."/>
            <person name="Kalinowski J."/>
            <person name="Ruckert C."/>
        </authorList>
    </citation>
    <scope>NUCLEOTIDE SEQUENCE</scope>
    <source>
        <strain evidence="1">CGMCC 1.12751</strain>
    </source>
</reference>
<evidence type="ECO:0000313" key="1">
    <source>
        <dbReference type="EMBL" id="GGG52407.1"/>
    </source>
</evidence>
<sequence>MKKYLTLAVCLFCNFILTSQNEEGKTDDLGRIIINSYVPSQIEGLPPSARGLLENKLSQITSKNGMGGRSFNPRFIITPNINVLTKDITPTAPPMTALTLEVIFYIGDGIDGTLFANTSIQVKGVGTNETKAYISALKQIKTSNTALKELLEEGKTKIIEYYNSQCDFILKEAQVLESQKEYDSAIFKLTSVPDVCKECYDNCMDAVAPIYQKQIDRACEVKLAEAKNAWNANQNIEGANNVSYYLEGIDPNAACFSEVKKLTNQIANRIKEIDQKEWDFKFKEQQNAVDIQKSMIKAAQEIGVAYGNNQPQTITYNTRGWWY</sequence>
<proteinExistence type="predicted"/>
<evidence type="ECO:0000313" key="2">
    <source>
        <dbReference type="Proteomes" id="UP000625976"/>
    </source>
</evidence>
<dbReference type="RefSeq" id="WP_188465277.1">
    <property type="nucleotide sequence ID" value="NZ_BMFQ01000003.1"/>
</dbReference>
<keyword evidence="2" id="KW-1185">Reference proteome</keyword>
<organism evidence="1 2">
    <name type="scientific">Bizionia arctica</name>
    <dbReference type="NCBI Taxonomy" id="1495645"/>
    <lineage>
        <taxon>Bacteria</taxon>
        <taxon>Pseudomonadati</taxon>
        <taxon>Bacteroidota</taxon>
        <taxon>Flavobacteriia</taxon>
        <taxon>Flavobacteriales</taxon>
        <taxon>Flavobacteriaceae</taxon>
        <taxon>Bizionia</taxon>
    </lineage>
</organism>
<reference evidence="1" key="2">
    <citation type="submission" date="2020-09" db="EMBL/GenBank/DDBJ databases">
        <authorList>
            <person name="Sun Q."/>
            <person name="Zhou Y."/>
        </authorList>
    </citation>
    <scope>NUCLEOTIDE SEQUENCE</scope>
    <source>
        <strain evidence="1">CGMCC 1.12751</strain>
    </source>
</reference>
<dbReference type="Proteomes" id="UP000625976">
    <property type="component" value="Unassembled WGS sequence"/>
</dbReference>
<comment type="caution">
    <text evidence="1">The sequence shown here is derived from an EMBL/GenBank/DDBJ whole genome shotgun (WGS) entry which is preliminary data.</text>
</comment>
<name>A0A917GN66_9FLAO</name>
<dbReference type="EMBL" id="BMFQ01000003">
    <property type="protein sequence ID" value="GGG52407.1"/>
    <property type="molecule type" value="Genomic_DNA"/>
</dbReference>
<dbReference type="AlphaFoldDB" id="A0A917GN66"/>
<accession>A0A917GN66</accession>
<protein>
    <submittedName>
        <fullName evidence="1">Uncharacterized protein</fullName>
    </submittedName>
</protein>